<dbReference type="EMBL" id="JARBJD010000005">
    <property type="protein sequence ID" value="KAK2963809.1"/>
    <property type="molecule type" value="Genomic_DNA"/>
</dbReference>
<sequence>MQTASLVVQSIIDFIKGGSPLNYTSTVRACSHLDHLSTQLNRLFTSVAILHSLIPPPIRPCQGFAELVLVLLSCNIQDIILSGLRLLRNIVLTCPEEDRFDFLETGFITLIPSTFYHNNLRLRTDILDLWLGIVCSFLSYGTHHRARSISQTKRITISEVRQAVYLRLVQPLSAFWTFLFNTKSRFVRDTEIRFLPALLCSLLQISPSHAQTTQFVFSVPVCFTLTSRFVWMEQSHSKVELIDGLKFTIREWASGCNEERQQGKNIMFALREEGIADEIELQTHFVGFDYGVMKNIYTAAYLLLLLGGNTPFLI</sequence>
<proteinExistence type="predicted"/>
<evidence type="ECO:0000313" key="1">
    <source>
        <dbReference type="EMBL" id="KAK2963809.1"/>
    </source>
</evidence>
<name>A0ABQ9YJ65_9EUKA</name>
<organism evidence="1 2">
    <name type="scientific">Blattamonas nauphoetae</name>
    <dbReference type="NCBI Taxonomy" id="2049346"/>
    <lineage>
        <taxon>Eukaryota</taxon>
        <taxon>Metamonada</taxon>
        <taxon>Preaxostyla</taxon>
        <taxon>Oxymonadida</taxon>
        <taxon>Blattamonas</taxon>
    </lineage>
</organism>
<keyword evidence="2" id="KW-1185">Reference proteome</keyword>
<dbReference type="Proteomes" id="UP001281761">
    <property type="component" value="Unassembled WGS sequence"/>
</dbReference>
<reference evidence="1 2" key="1">
    <citation type="journal article" date="2022" name="bioRxiv">
        <title>Genomics of Preaxostyla Flagellates Illuminates Evolutionary Transitions and the Path Towards Mitochondrial Loss.</title>
        <authorList>
            <person name="Novak L.V.F."/>
            <person name="Treitli S.C."/>
            <person name="Pyrih J."/>
            <person name="Halakuc P."/>
            <person name="Pipaliya S.V."/>
            <person name="Vacek V."/>
            <person name="Brzon O."/>
            <person name="Soukal P."/>
            <person name="Eme L."/>
            <person name="Dacks J.B."/>
            <person name="Karnkowska A."/>
            <person name="Elias M."/>
            <person name="Hampl V."/>
        </authorList>
    </citation>
    <scope>NUCLEOTIDE SEQUENCE [LARGE SCALE GENOMIC DNA]</scope>
    <source>
        <strain evidence="1">NAU3</strain>
        <tissue evidence="1">Gut</tissue>
    </source>
</reference>
<evidence type="ECO:0000313" key="2">
    <source>
        <dbReference type="Proteomes" id="UP001281761"/>
    </source>
</evidence>
<accession>A0ABQ9YJ65</accession>
<protein>
    <submittedName>
        <fullName evidence="1">Uncharacterized protein</fullName>
    </submittedName>
</protein>
<gene>
    <name evidence="1" type="ORF">BLNAU_1378</name>
</gene>
<comment type="caution">
    <text evidence="1">The sequence shown here is derived from an EMBL/GenBank/DDBJ whole genome shotgun (WGS) entry which is preliminary data.</text>
</comment>